<dbReference type="STRING" id="70415.A0A5S6QFY5"/>
<evidence type="ECO:0000256" key="4">
    <source>
        <dbReference type="ARBA" id="ARBA00022980"/>
    </source>
</evidence>
<dbReference type="GO" id="GO:0003735">
    <property type="term" value="F:structural constituent of ribosome"/>
    <property type="evidence" value="ECO:0007669"/>
    <property type="project" value="InterPro"/>
</dbReference>
<evidence type="ECO:0000256" key="8">
    <source>
        <dbReference type="ARBA" id="ARBA00035363"/>
    </source>
</evidence>
<evidence type="ECO:0000256" key="2">
    <source>
        <dbReference type="ARBA" id="ARBA00011057"/>
    </source>
</evidence>
<dbReference type="Pfam" id="PF15433">
    <property type="entry name" value="MRP-S31"/>
    <property type="match status" value="1"/>
</dbReference>
<keyword evidence="6" id="KW-0687">Ribonucleoprotein</keyword>
<evidence type="ECO:0000256" key="5">
    <source>
        <dbReference type="ARBA" id="ARBA00023128"/>
    </source>
</evidence>
<dbReference type="WBParaSite" id="TMUE_2000006099.1">
    <property type="protein sequence ID" value="TMUE_2000006099.1"/>
    <property type="gene ID" value="WBGene00290917"/>
</dbReference>
<name>A0A5S6QFY5_TRIMR</name>
<accession>A0A5S6QFY5</accession>
<comment type="similarity">
    <text evidence="2">Belongs to the mitochondrion-specific ribosomal protein mS31 family.</text>
</comment>
<proteinExistence type="inferred from homology"/>
<dbReference type="PANTHER" id="PTHR13231:SF3">
    <property type="entry name" value="SMALL RIBOSOMAL SUBUNIT PROTEIN MS31"/>
    <property type="match status" value="1"/>
</dbReference>
<sequence length="403" mass="46092">MRKLVVINGIVSRCCSVVNRHLSVFFPACAGKRAKRMIGWTQDSWAERCFSNKKGDDQSSTAGSSSDVALQQLLKEMEISLQETDSFSVKLTKEFLRKKKSSEKPREFRRIDSAGMLCEYKMKKAVDDVAESVASDSSKVKSELMDRLEITFSAEDIEFENLAETELSNTSKMQSPFSQRLSVLEVNLNAGGERLNVFGKNIAKEQQPCSSMCVWAELEQLNLKRMNQHPPRNGFEEMIQWTQEGKLYPYPVDNGYLWFENNYHFHEHVFLEPYVENKIPNEGPIRRFMDLVIHGLSTNPYMSVQKKREHLDCYTGLFKQMLPSEGDGGCGSYGYMHACGNLAHRYGERSKIFDNMNKLISKSQYIVAWDRIADKMFHVLFLALHVHSHSIILQALPLDPAGK</sequence>
<organism evidence="9 10">
    <name type="scientific">Trichuris muris</name>
    <name type="common">Mouse whipworm</name>
    <dbReference type="NCBI Taxonomy" id="70415"/>
    <lineage>
        <taxon>Eukaryota</taxon>
        <taxon>Metazoa</taxon>
        <taxon>Ecdysozoa</taxon>
        <taxon>Nematoda</taxon>
        <taxon>Enoplea</taxon>
        <taxon>Dorylaimia</taxon>
        <taxon>Trichinellida</taxon>
        <taxon>Trichuridae</taxon>
        <taxon>Trichuris</taxon>
    </lineage>
</organism>
<dbReference type="PANTHER" id="PTHR13231">
    <property type="entry name" value="MITOCHONDRIAL RIBOSOMAL PROTEIN S31"/>
    <property type="match status" value="1"/>
</dbReference>
<evidence type="ECO:0000256" key="6">
    <source>
        <dbReference type="ARBA" id="ARBA00023274"/>
    </source>
</evidence>
<evidence type="ECO:0000256" key="3">
    <source>
        <dbReference type="ARBA" id="ARBA00022946"/>
    </source>
</evidence>
<dbReference type="Proteomes" id="UP000046395">
    <property type="component" value="Unassembled WGS sequence"/>
</dbReference>
<keyword evidence="5" id="KW-0496">Mitochondrion</keyword>
<dbReference type="AlphaFoldDB" id="A0A5S6QFY5"/>
<keyword evidence="4" id="KW-0689">Ribosomal protein</keyword>
<dbReference type="GO" id="GO:0005763">
    <property type="term" value="C:mitochondrial small ribosomal subunit"/>
    <property type="evidence" value="ECO:0007669"/>
    <property type="project" value="InterPro"/>
</dbReference>
<keyword evidence="9" id="KW-1185">Reference proteome</keyword>
<evidence type="ECO:0000313" key="10">
    <source>
        <dbReference type="WBParaSite" id="TMUE_2000006099.1"/>
    </source>
</evidence>
<evidence type="ECO:0000256" key="1">
    <source>
        <dbReference type="ARBA" id="ARBA00004173"/>
    </source>
</evidence>
<reference evidence="10" key="1">
    <citation type="submission" date="2019-12" db="UniProtKB">
        <authorList>
            <consortium name="WormBaseParasite"/>
        </authorList>
    </citation>
    <scope>IDENTIFICATION</scope>
</reference>
<evidence type="ECO:0000256" key="7">
    <source>
        <dbReference type="ARBA" id="ARBA00035133"/>
    </source>
</evidence>
<dbReference type="InterPro" id="IPR026299">
    <property type="entry name" value="MRP-S31"/>
</dbReference>
<keyword evidence="3" id="KW-0809">Transit peptide</keyword>
<protein>
    <recommendedName>
        <fullName evidence="7">Small ribosomal subunit protein mS31</fullName>
    </recommendedName>
    <alternativeName>
        <fullName evidence="8">28S ribosomal protein S31, mitochondrial</fullName>
    </alternativeName>
</protein>
<evidence type="ECO:0000313" key="9">
    <source>
        <dbReference type="Proteomes" id="UP000046395"/>
    </source>
</evidence>
<comment type="subcellular location">
    <subcellularLocation>
        <location evidence="1">Mitochondrion</location>
    </subcellularLocation>
</comment>